<organism evidence="5 6">
    <name type="scientific">Streptomyces zagrosensis</name>
    <dbReference type="NCBI Taxonomy" id="1042984"/>
    <lineage>
        <taxon>Bacteria</taxon>
        <taxon>Bacillati</taxon>
        <taxon>Actinomycetota</taxon>
        <taxon>Actinomycetes</taxon>
        <taxon>Kitasatosporales</taxon>
        <taxon>Streptomycetaceae</taxon>
        <taxon>Streptomyces</taxon>
    </lineage>
</organism>
<dbReference type="AlphaFoldDB" id="A0A7W9V0K9"/>
<dbReference type="GO" id="GO:0004563">
    <property type="term" value="F:beta-N-acetylhexosaminidase activity"/>
    <property type="evidence" value="ECO:0007669"/>
    <property type="project" value="UniProtKB-EC"/>
</dbReference>
<dbReference type="Proteomes" id="UP000588098">
    <property type="component" value="Unassembled WGS sequence"/>
</dbReference>
<evidence type="ECO:0000313" key="5">
    <source>
        <dbReference type="EMBL" id="MBB5936869.1"/>
    </source>
</evidence>
<comment type="caution">
    <text evidence="5">The sequence shown here is derived from an EMBL/GenBank/DDBJ whole genome shotgun (WGS) entry which is preliminary data.</text>
</comment>
<dbReference type="PANTHER" id="PTHR30480">
    <property type="entry name" value="BETA-HEXOSAMINIDASE-RELATED"/>
    <property type="match status" value="1"/>
</dbReference>
<dbReference type="PANTHER" id="PTHR30480:SF16">
    <property type="entry name" value="GLYCOSIDE HYDROLASE FAMILY 3 DOMAIN PROTEIN"/>
    <property type="match status" value="1"/>
</dbReference>
<name>A0A7W9V0K9_9ACTN</name>
<evidence type="ECO:0000256" key="3">
    <source>
        <dbReference type="ARBA" id="ARBA00023295"/>
    </source>
</evidence>
<gene>
    <name evidence="5" type="ORF">FHS42_003946</name>
</gene>
<keyword evidence="2 5" id="KW-0378">Hydrolase</keyword>
<dbReference type="Pfam" id="PF00933">
    <property type="entry name" value="Glyco_hydro_3"/>
    <property type="match status" value="1"/>
</dbReference>
<evidence type="ECO:0000256" key="2">
    <source>
        <dbReference type="ARBA" id="ARBA00022801"/>
    </source>
</evidence>
<dbReference type="SUPFAM" id="SSF51445">
    <property type="entry name" value="(Trans)glycosidases"/>
    <property type="match status" value="1"/>
</dbReference>
<dbReference type="FunFam" id="3.20.20.300:FF:000018">
    <property type="entry name" value="Sugar hydrolase"/>
    <property type="match status" value="1"/>
</dbReference>
<comment type="similarity">
    <text evidence="1">Belongs to the glycosyl hydrolase 3 family.</text>
</comment>
<dbReference type="EC" id="3.2.1.52" evidence="5"/>
<keyword evidence="6" id="KW-1185">Reference proteome</keyword>
<accession>A0A7W9V0K9</accession>
<dbReference type="EMBL" id="JACHJL010000009">
    <property type="protein sequence ID" value="MBB5936869.1"/>
    <property type="molecule type" value="Genomic_DNA"/>
</dbReference>
<dbReference type="GO" id="GO:0005975">
    <property type="term" value="P:carbohydrate metabolic process"/>
    <property type="evidence" value="ECO:0007669"/>
    <property type="project" value="InterPro"/>
</dbReference>
<dbReference type="Gene3D" id="3.20.20.300">
    <property type="entry name" value="Glycoside hydrolase, family 3, N-terminal domain"/>
    <property type="match status" value="1"/>
</dbReference>
<dbReference type="InterPro" id="IPR001764">
    <property type="entry name" value="Glyco_hydro_3_N"/>
</dbReference>
<protein>
    <submittedName>
        <fullName evidence="5">Beta-N-acetylhexosaminidase</fullName>
        <ecNumber evidence="5">3.2.1.52</ecNumber>
    </submittedName>
</protein>
<keyword evidence="3 5" id="KW-0326">Glycosidase</keyword>
<proteinExistence type="inferred from homology"/>
<evidence type="ECO:0000256" key="1">
    <source>
        <dbReference type="ARBA" id="ARBA00005336"/>
    </source>
</evidence>
<dbReference type="InterPro" id="IPR036962">
    <property type="entry name" value="Glyco_hydro_3_N_sf"/>
</dbReference>
<evidence type="ECO:0000313" key="6">
    <source>
        <dbReference type="Proteomes" id="UP000588098"/>
    </source>
</evidence>
<reference evidence="5 6" key="1">
    <citation type="submission" date="2020-08" db="EMBL/GenBank/DDBJ databases">
        <title>Genomic Encyclopedia of Type Strains, Phase III (KMG-III): the genomes of soil and plant-associated and newly described type strains.</title>
        <authorList>
            <person name="Whitman W."/>
        </authorList>
    </citation>
    <scope>NUCLEOTIDE SEQUENCE [LARGE SCALE GENOMIC DNA]</scope>
    <source>
        <strain evidence="5 6">CECT 8305</strain>
    </source>
</reference>
<dbReference type="RefSeq" id="WP_184573409.1">
    <property type="nucleotide sequence ID" value="NZ_JACHJL010000009.1"/>
</dbReference>
<dbReference type="GO" id="GO:0009254">
    <property type="term" value="P:peptidoglycan turnover"/>
    <property type="evidence" value="ECO:0007669"/>
    <property type="project" value="TreeGrafter"/>
</dbReference>
<dbReference type="InterPro" id="IPR050226">
    <property type="entry name" value="NagZ_Beta-hexosaminidase"/>
</dbReference>
<feature type="domain" description="Glycoside hydrolase family 3 N-terminal" evidence="4">
    <location>
        <begin position="39"/>
        <end position="336"/>
    </location>
</feature>
<evidence type="ECO:0000259" key="4">
    <source>
        <dbReference type="Pfam" id="PF00933"/>
    </source>
</evidence>
<sequence length="578" mass="58893">MTTSAFASTDSLTRDALAVLQPGFKGTTSAPDWLLRRIDEGLASVALFGRNVVGPEQLAALTGRMRAERGDLLVAIDEEGGDVTRLEVNEGSSFPGNLALGAVDDPDLTRAVAQEIGRRLAECGINLNWAPAADVNANPDNPVIGVRSFGADPALVARHTAAYVEGMQAAGVATSVKHFPGHGDTAVDSHHDLPRIDADRTVLDRRDLVPFRAAVAAGTRAVMSAHILVPALDPIRPATLSSAALHGLLRQPVADGGLGFDGLIVTDAMEMKAISATYGLEHGCVLAIAAGADAICVGGGLADEETVQRLHDALVRAVHVGELTEERLADAAARVRALGAWARLGTQHAASFVASAPRSASASASAPMSAQAMASASASGSAQSAVLASVSGSDAALASASGPTSAPAGRAAHAVPAAPEVGLTAARRAVRVTAGEQGFSPLQQSAYVAAFTPMASIAVGDDTPWGVAAELARLLPGTETEPVTKARMTRDGVPATIARVCAAAGKRPIVAVVRDVHRHHWMTEGLNALVAARPNTIVVEMGVPQAAPIGALHIATHGAARVCGRAAAEVITGGEAVR</sequence>
<dbReference type="InterPro" id="IPR017853">
    <property type="entry name" value="GH"/>
</dbReference>